<protein>
    <submittedName>
        <fullName evidence="1">Uncharacterized protein</fullName>
    </submittedName>
</protein>
<sequence>MLGMVKSLNVSVVNTVFLFEVQHQRETSILYDKTKVK</sequence>
<proteinExistence type="predicted"/>
<evidence type="ECO:0000313" key="1">
    <source>
        <dbReference type="EMBL" id="SVA44825.1"/>
    </source>
</evidence>
<gene>
    <name evidence="1" type="ORF">METZ01_LOCUS97679</name>
</gene>
<organism evidence="1">
    <name type="scientific">marine metagenome</name>
    <dbReference type="NCBI Taxonomy" id="408172"/>
    <lineage>
        <taxon>unclassified sequences</taxon>
        <taxon>metagenomes</taxon>
        <taxon>ecological metagenomes</taxon>
    </lineage>
</organism>
<reference evidence="1" key="1">
    <citation type="submission" date="2018-05" db="EMBL/GenBank/DDBJ databases">
        <authorList>
            <person name="Lanie J.A."/>
            <person name="Ng W.-L."/>
            <person name="Kazmierczak K.M."/>
            <person name="Andrzejewski T.M."/>
            <person name="Davidsen T.M."/>
            <person name="Wayne K.J."/>
            <person name="Tettelin H."/>
            <person name="Glass J.I."/>
            <person name="Rusch D."/>
            <person name="Podicherti R."/>
            <person name="Tsui H.-C.T."/>
            <person name="Winkler M.E."/>
        </authorList>
    </citation>
    <scope>NUCLEOTIDE SEQUENCE</scope>
</reference>
<accession>A0A381VX31</accession>
<dbReference type="EMBL" id="UINC01010041">
    <property type="protein sequence ID" value="SVA44825.1"/>
    <property type="molecule type" value="Genomic_DNA"/>
</dbReference>
<dbReference type="AlphaFoldDB" id="A0A381VX31"/>
<name>A0A381VX31_9ZZZZ</name>